<name>A0A699WK68_TANCI</name>
<gene>
    <name evidence="1" type="ORF">Tci_920141</name>
</gene>
<feature type="non-terminal residue" evidence="1">
    <location>
        <position position="1"/>
    </location>
</feature>
<dbReference type="EMBL" id="BKCJ011716771">
    <property type="protein sequence ID" value="GFD48172.1"/>
    <property type="molecule type" value="Genomic_DNA"/>
</dbReference>
<evidence type="ECO:0008006" key="2">
    <source>
        <dbReference type="Google" id="ProtNLM"/>
    </source>
</evidence>
<reference evidence="1" key="1">
    <citation type="journal article" date="2019" name="Sci. Rep.">
        <title>Draft genome of Tanacetum cinerariifolium, the natural source of mosquito coil.</title>
        <authorList>
            <person name="Yamashiro T."/>
            <person name="Shiraishi A."/>
            <person name="Satake H."/>
            <person name="Nakayama K."/>
        </authorList>
    </citation>
    <scope>NUCLEOTIDE SEQUENCE</scope>
</reference>
<protein>
    <recommendedName>
        <fullName evidence="2">Secretion system C-terminal sorting domain-containing protein</fullName>
    </recommendedName>
</protein>
<accession>A0A699WK68</accession>
<sequence length="115" mass="12346">RYTATVAVLDNGCPNASEEYTFTFLVAAQPLATHAERSPEAAAYPTPFREQVQFQTSAGRQPIVVVDALGREVARLVSAPDGLVRWQPAPTLPAGLYLARSAANGQPLARLLRAE</sequence>
<organism evidence="1">
    <name type="scientific">Tanacetum cinerariifolium</name>
    <name type="common">Dalmatian daisy</name>
    <name type="synonym">Chrysanthemum cinerariifolium</name>
    <dbReference type="NCBI Taxonomy" id="118510"/>
    <lineage>
        <taxon>Eukaryota</taxon>
        <taxon>Viridiplantae</taxon>
        <taxon>Streptophyta</taxon>
        <taxon>Embryophyta</taxon>
        <taxon>Tracheophyta</taxon>
        <taxon>Spermatophyta</taxon>
        <taxon>Magnoliopsida</taxon>
        <taxon>eudicotyledons</taxon>
        <taxon>Gunneridae</taxon>
        <taxon>Pentapetalae</taxon>
        <taxon>asterids</taxon>
        <taxon>campanulids</taxon>
        <taxon>Asterales</taxon>
        <taxon>Asteraceae</taxon>
        <taxon>Asteroideae</taxon>
        <taxon>Anthemideae</taxon>
        <taxon>Anthemidinae</taxon>
        <taxon>Tanacetum</taxon>
    </lineage>
</organism>
<evidence type="ECO:0000313" key="1">
    <source>
        <dbReference type="EMBL" id="GFD48172.1"/>
    </source>
</evidence>
<comment type="caution">
    <text evidence="1">The sequence shown here is derived from an EMBL/GenBank/DDBJ whole genome shotgun (WGS) entry which is preliminary data.</text>
</comment>
<proteinExistence type="predicted"/>
<dbReference type="AlphaFoldDB" id="A0A699WK68"/>